<proteinExistence type="predicted"/>
<accession>K6Y7V2</accession>
<comment type="caution">
    <text evidence="1">The sequence shown here is derived from an EMBL/GenBank/DDBJ whole genome shotgun (WGS) entry which is preliminary data.</text>
</comment>
<dbReference type="eggNOG" id="ENOG502Z98Q">
    <property type="taxonomic scope" value="Bacteria"/>
</dbReference>
<dbReference type="RefSeq" id="WP_007621566.1">
    <property type="nucleotide sequence ID" value="NZ_BAEO01000044.1"/>
</dbReference>
<dbReference type="AlphaFoldDB" id="K6Y7V2"/>
<dbReference type="SUPFAM" id="SSF50956">
    <property type="entry name" value="Thermostable phytase (3-phytase)"/>
    <property type="match status" value="1"/>
</dbReference>
<reference evidence="1 2" key="1">
    <citation type="journal article" date="2017" name="Antonie Van Leeuwenhoek">
        <title>Rhizobium rhizosphaerae sp. nov., a novel species isolated from rice rhizosphere.</title>
        <authorList>
            <person name="Zhao J.J."/>
            <person name="Zhang J."/>
            <person name="Zhang R.J."/>
            <person name="Zhang C.W."/>
            <person name="Yin H.Q."/>
            <person name="Zhang X.X."/>
        </authorList>
    </citation>
    <scope>NUCLEOTIDE SEQUENCE [LARGE SCALE GENOMIC DNA]</scope>
    <source>
        <strain evidence="1 2">BSs20135</strain>
    </source>
</reference>
<dbReference type="Proteomes" id="UP000006327">
    <property type="component" value="Unassembled WGS sequence"/>
</dbReference>
<evidence type="ECO:0008006" key="3">
    <source>
        <dbReference type="Google" id="ProtNLM"/>
    </source>
</evidence>
<dbReference type="STRING" id="493475.GARC_3078"/>
<organism evidence="1 2">
    <name type="scientific">Paraglaciecola arctica BSs20135</name>
    <dbReference type="NCBI Taxonomy" id="493475"/>
    <lineage>
        <taxon>Bacteria</taxon>
        <taxon>Pseudomonadati</taxon>
        <taxon>Pseudomonadota</taxon>
        <taxon>Gammaproteobacteria</taxon>
        <taxon>Alteromonadales</taxon>
        <taxon>Alteromonadaceae</taxon>
        <taxon>Paraglaciecola</taxon>
    </lineage>
</organism>
<protein>
    <recommendedName>
        <fullName evidence="3">Phytase-like domain-containing protein</fullName>
    </recommendedName>
</protein>
<sequence length="375" mass="42047">MGFIIGIGSLLVSCGKNPESAQVDQKMQADQKIQVNGHWIMEQDGQVMLNPQTSGLVKWRDGLLTVSDRSAHSSQRLRLRAISKENTLLSGPDLPMILSEQLQSSCFAAYISDNPDLEALAVDPDDDRVFYVVTEDGSYAEPMPEVCQQKLHNSGSTNYPTLLIRLEMQANNTALMTHVRPIQFTAEMQIGDFPNDGVEGLAFGQARTLYLGIEKDSTKQARVFSLQMHSEFWQSDEFAVVTAFDLKLPIFDSGNHPINGMDYYQTPDGREFLLAAARNDETLWVVDLSGKKETVILPMKFFAETKAGSEECEDYEAMNNASIEGVAVVDNTLWLINDPWKAVYLNNVKCEKNRQHYEIFAPLLFSVPIQASWFD</sequence>
<gene>
    <name evidence="1" type="ORF">GARC_3078</name>
</gene>
<evidence type="ECO:0000313" key="2">
    <source>
        <dbReference type="Proteomes" id="UP000006327"/>
    </source>
</evidence>
<dbReference type="EMBL" id="BAEO01000044">
    <property type="protein sequence ID" value="GAC20041.1"/>
    <property type="molecule type" value="Genomic_DNA"/>
</dbReference>
<name>K6Y7V2_9ALTE</name>
<evidence type="ECO:0000313" key="1">
    <source>
        <dbReference type="EMBL" id="GAC20041.1"/>
    </source>
</evidence>
<keyword evidence="2" id="KW-1185">Reference proteome</keyword>